<dbReference type="PANTHER" id="PTHR30562">
    <property type="entry name" value="UVRC/OXIDOREDUCTASE"/>
    <property type="match status" value="1"/>
</dbReference>
<dbReference type="Gene3D" id="3.40.1440.10">
    <property type="entry name" value="GIY-YIG endonuclease"/>
    <property type="match status" value="1"/>
</dbReference>
<accession>U5QN56</accession>
<dbReference type="InterPro" id="IPR036876">
    <property type="entry name" value="UVR_dom_sf"/>
</dbReference>
<name>U5QN56_GLOK1</name>
<dbReference type="InterPro" id="IPR050066">
    <property type="entry name" value="UvrABC_protein_C"/>
</dbReference>
<evidence type="ECO:0000313" key="4">
    <source>
        <dbReference type="Proteomes" id="UP000017396"/>
    </source>
</evidence>
<dbReference type="CDD" id="cd10434">
    <property type="entry name" value="GIY-YIG_UvrC_Cho"/>
    <property type="match status" value="1"/>
</dbReference>
<dbReference type="SUPFAM" id="SSF46600">
    <property type="entry name" value="C-terminal UvrC-binding domain of UvrB"/>
    <property type="match status" value="1"/>
</dbReference>
<evidence type="ECO:0000259" key="1">
    <source>
        <dbReference type="PROSITE" id="PS50151"/>
    </source>
</evidence>
<sequence>MQSWLSVPIERIEDLPDLPGVYRFLDGAGRLLYIGKSVHLRTRVRSYLRQGGGHSRQTGRLKFEARVVEVLLTGSELAALLLEGRLIRQHLPPFNCAQKRYRQYPFLRLSVQEEYPRLHLTRVLAGDGAEYYGPYNQGHFVSELAELLSANLGLRTCRDFSALQHGCLLDQLGRCLGPCRTDRVQTEYRRQVEQLRALLRGEGGEALLARFEAQMQRAAEREDFEQAARWRDRWQALKHFLAHQGYLRERVRLDAVAVHPGPPQTPGSVELFWIRQGRLSRIDHLPGKLDSEPLRQKLLETLVADYEDQPLPSPLFALPQQDLDEVQTVGGWLYRHRHDDNLLWLTDIEPARAAGVLIALIEQSRQRR</sequence>
<dbReference type="KEGG" id="glj:GKIL_4171"/>
<dbReference type="Gene3D" id="4.10.860.10">
    <property type="entry name" value="UVR domain"/>
    <property type="match status" value="1"/>
</dbReference>
<dbReference type="Pfam" id="PF02151">
    <property type="entry name" value="UVR"/>
    <property type="match status" value="1"/>
</dbReference>
<evidence type="ECO:0000259" key="2">
    <source>
        <dbReference type="PROSITE" id="PS50164"/>
    </source>
</evidence>
<dbReference type="GO" id="GO:0009380">
    <property type="term" value="C:excinuclease repair complex"/>
    <property type="evidence" value="ECO:0007669"/>
    <property type="project" value="TreeGrafter"/>
</dbReference>
<dbReference type="Pfam" id="PF01541">
    <property type="entry name" value="GIY-YIG"/>
    <property type="match status" value="1"/>
</dbReference>
<dbReference type="HOGENOM" id="CLU_014841_4_0_3"/>
<dbReference type="SMART" id="SM00465">
    <property type="entry name" value="GIYc"/>
    <property type="match status" value="1"/>
</dbReference>
<dbReference type="PANTHER" id="PTHR30562:SF1">
    <property type="entry name" value="UVRABC SYSTEM PROTEIN C"/>
    <property type="match status" value="1"/>
</dbReference>
<dbReference type="InterPro" id="IPR035901">
    <property type="entry name" value="GIY-YIG_endonuc_sf"/>
</dbReference>
<feature type="domain" description="UVR" evidence="1">
    <location>
        <begin position="205"/>
        <end position="240"/>
    </location>
</feature>
<feature type="domain" description="GIY-YIG" evidence="2">
    <location>
        <begin position="17"/>
        <end position="96"/>
    </location>
</feature>
<dbReference type="STRING" id="1183438.GKIL_4171"/>
<dbReference type="InterPro" id="IPR047296">
    <property type="entry name" value="GIY-YIG_UvrC_Cho"/>
</dbReference>
<dbReference type="PROSITE" id="PS50151">
    <property type="entry name" value="UVR"/>
    <property type="match status" value="1"/>
</dbReference>
<proteinExistence type="predicted"/>
<dbReference type="PROSITE" id="PS50164">
    <property type="entry name" value="GIY_YIG"/>
    <property type="match status" value="1"/>
</dbReference>
<dbReference type="EMBL" id="CP003587">
    <property type="protein sequence ID" value="AGY60417.1"/>
    <property type="molecule type" value="Genomic_DNA"/>
</dbReference>
<dbReference type="AlphaFoldDB" id="U5QN56"/>
<dbReference type="GO" id="GO:0006289">
    <property type="term" value="P:nucleotide-excision repair"/>
    <property type="evidence" value="ECO:0007669"/>
    <property type="project" value="InterPro"/>
</dbReference>
<evidence type="ECO:0000313" key="3">
    <source>
        <dbReference type="EMBL" id="AGY60417.1"/>
    </source>
</evidence>
<dbReference type="SUPFAM" id="SSF82771">
    <property type="entry name" value="GIY-YIG endonuclease"/>
    <property type="match status" value="1"/>
</dbReference>
<protein>
    <submittedName>
        <fullName evidence="3">Excinuclease ABC subunit C</fullName>
    </submittedName>
</protein>
<dbReference type="RefSeq" id="WP_023175765.1">
    <property type="nucleotide sequence ID" value="NC_022600.1"/>
</dbReference>
<reference evidence="3 4" key="1">
    <citation type="journal article" date="2013" name="PLoS ONE">
        <title>Cultivation and Complete Genome Sequencing of Gloeobacter kilaueensis sp. nov., from a Lava Cave in Kilauea Caldera, Hawai'i.</title>
        <authorList>
            <person name="Saw J.H."/>
            <person name="Schatz M."/>
            <person name="Brown M.V."/>
            <person name="Kunkel D.D."/>
            <person name="Foster J.S."/>
            <person name="Shick H."/>
            <person name="Christensen S."/>
            <person name="Hou S."/>
            <person name="Wan X."/>
            <person name="Donachie S.P."/>
        </authorList>
    </citation>
    <scope>NUCLEOTIDE SEQUENCE [LARGE SCALE GENOMIC DNA]</scope>
    <source>
        <strain evidence="4">JS</strain>
    </source>
</reference>
<dbReference type="InterPro" id="IPR001943">
    <property type="entry name" value="UVR_dom"/>
</dbReference>
<dbReference type="Proteomes" id="UP000017396">
    <property type="component" value="Chromosome"/>
</dbReference>
<dbReference type="OrthoDB" id="9803913at2"/>
<dbReference type="InterPro" id="IPR000305">
    <property type="entry name" value="GIY-YIG_endonuc"/>
</dbReference>
<dbReference type="eggNOG" id="COG0322">
    <property type="taxonomic scope" value="Bacteria"/>
</dbReference>
<gene>
    <name evidence="3" type="primary">uvrC</name>
    <name evidence="3" type="ORF">GKIL_4171</name>
</gene>
<organism evidence="3 4">
    <name type="scientific">Gloeobacter kilaueensis (strain ATCC BAA-2537 / CCAP 1431/1 / ULC 316 / JS1)</name>
    <dbReference type="NCBI Taxonomy" id="1183438"/>
    <lineage>
        <taxon>Bacteria</taxon>
        <taxon>Bacillati</taxon>
        <taxon>Cyanobacteriota</taxon>
        <taxon>Cyanophyceae</taxon>
        <taxon>Gloeobacterales</taxon>
        <taxon>Gloeobacteraceae</taxon>
        <taxon>Gloeobacter</taxon>
    </lineage>
</organism>
<keyword evidence="4" id="KW-1185">Reference proteome</keyword>